<keyword evidence="3" id="KW-0677">Repeat</keyword>
<dbReference type="EC" id="2.3.1.-" evidence="5"/>
<evidence type="ECO:0000256" key="5">
    <source>
        <dbReference type="RuleBase" id="RU367021"/>
    </source>
</evidence>
<dbReference type="SUPFAM" id="SSF51161">
    <property type="entry name" value="Trimeric LpxA-like enzymes"/>
    <property type="match status" value="1"/>
</dbReference>
<dbReference type="Pfam" id="PF00132">
    <property type="entry name" value="Hexapep"/>
    <property type="match status" value="1"/>
</dbReference>
<dbReference type="Proteomes" id="UP001172738">
    <property type="component" value="Unassembled WGS sequence"/>
</dbReference>
<protein>
    <recommendedName>
        <fullName evidence="5">Acetyltransferase</fullName>
        <ecNumber evidence="5">2.3.1.-</ecNumber>
    </recommendedName>
</protein>
<evidence type="ECO:0000259" key="6">
    <source>
        <dbReference type="SMART" id="SM01266"/>
    </source>
</evidence>
<keyword evidence="2 5" id="KW-0808">Transferase</keyword>
<dbReference type="SMART" id="SM01266">
    <property type="entry name" value="Mac"/>
    <property type="match status" value="1"/>
</dbReference>
<dbReference type="InterPro" id="IPR039369">
    <property type="entry name" value="LacA-like"/>
</dbReference>
<evidence type="ECO:0000256" key="2">
    <source>
        <dbReference type="ARBA" id="ARBA00022679"/>
    </source>
</evidence>
<gene>
    <name evidence="7" type="ORF">QQX04_01810</name>
</gene>
<dbReference type="RefSeq" id="WP_301125627.1">
    <property type="nucleotide sequence ID" value="NZ_JAUHPV010000001.1"/>
</dbReference>
<dbReference type="PROSITE" id="PS00101">
    <property type="entry name" value="HEXAPEP_TRANSFERASES"/>
    <property type="match status" value="1"/>
</dbReference>
<dbReference type="GO" id="GO:0016746">
    <property type="term" value="F:acyltransferase activity"/>
    <property type="evidence" value="ECO:0007669"/>
    <property type="project" value="UniProtKB-KW"/>
</dbReference>
<dbReference type="InterPro" id="IPR011004">
    <property type="entry name" value="Trimer_LpxA-like_sf"/>
</dbReference>
<dbReference type="InterPro" id="IPR001451">
    <property type="entry name" value="Hexapep"/>
</dbReference>
<dbReference type="EMBL" id="JAUHPV010000001">
    <property type="protein sequence ID" value="MDN4471725.1"/>
    <property type="molecule type" value="Genomic_DNA"/>
</dbReference>
<feature type="domain" description="Maltose/galactoside acetyltransferase" evidence="6">
    <location>
        <begin position="15"/>
        <end position="69"/>
    </location>
</feature>
<reference evidence="7" key="1">
    <citation type="submission" date="2023-06" db="EMBL/GenBank/DDBJ databases">
        <title>SYSU T00b26.</title>
        <authorList>
            <person name="Gao L."/>
            <person name="Fang B.-Z."/>
            <person name="Li W.-J."/>
        </authorList>
    </citation>
    <scope>NUCLEOTIDE SEQUENCE</scope>
    <source>
        <strain evidence="7">SYSU T00b26</strain>
    </source>
</reference>
<dbReference type="InterPro" id="IPR018357">
    <property type="entry name" value="Hexapep_transf_CS"/>
</dbReference>
<sequence>MGTDDAAMPDLDAQFAHIATGAMYDDLTPELIAARIEAVGATDLYNASYGQPPEARESLLRQVVGSMGEEVNFEPTFRCEFGRNIHLGSRFFANFDCVMLDGAPITIGDNVLLGPKVGLYTSNHALDLRERQEGACYAKPITIEDDVWIGGGVTILQGVTIGTGAVIGGGSVVTRDVPAGTIAAGNPARVLREVTDDDRSGYVPIH</sequence>
<dbReference type="PANTHER" id="PTHR43017:SF1">
    <property type="entry name" value="ACETYLTRANSFERASE YJL218W-RELATED"/>
    <property type="match status" value="1"/>
</dbReference>
<evidence type="ECO:0000313" key="7">
    <source>
        <dbReference type="EMBL" id="MDN4471725.1"/>
    </source>
</evidence>
<comment type="caution">
    <text evidence="7">The sequence shown here is derived from an EMBL/GenBank/DDBJ whole genome shotgun (WGS) entry which is preliminary data.</text>
</comment>
<dbReference type="CDD" id="cd03357">
    <property type="entry name" value="LbH_MAT_GAT"/>
    <property type="match status" value="1"/>
</dbReference>
<evidence type="ECO:0000256" key="3">
    <source>
        <dbReference type="ARBA" id="ARBA00022737"/>
    </source>
</evidence>
<accession>A0ABT8FXW9</accession>
<proteinExistence type="inferred from homology"/>
<comment type="similarity">
    <text evidence="1 5">Belongs to the transferase hexapeptide repeat family.</text>
</comment>
<evidence type="ECO:0000256" key="1">
    <source>
        <dbReference type="ARBA" id="ARBA00007274"/>
    </source>
</evidence>
<evidence type="ECO:0000256" key="4">
    <source>
        <dbReference type="ARBA" id="ARBA00023315"/>
    </source>
</evidence>
<organism evidence="7 8">
    <name type="scientific">Demequina zhanjiangensis</name>
    <dbReference type="NCBI Taxonomy" id="3051659"/>
    <lineage>
        <taxon>Bacteria</taxon>
        <taxon>Bacillati</taxon>
        <taxon>Actinomycetota</taxon>
        <taxon>Actinomycetes</taxon>
        <taxon>Micrococcales</taxon>
        <taxon>Demequinaceae</taxon>
        <taxon>Demequina</taxon>
    </lineage>
</organism>
<dbReference type="Gene3D" id="2.160.10.10">
    <property type="entry name" value="Hexapeptide repeat proteins"/>
    <property type="match status" value="1"/>
</dbReference>
<evidence type="ECO:0000313" key="8">
    <source>
        <dbReference type="Proteomes" id="UP001172738"/>
    </source>
</evidence>
<dbReference type="Pfam" id="PF12464">
    <property type="entry name" value="Mac"/>
    <property type="match status" value="1"/>
</dbReference>
<dbReference type="InterPro" id="IPR024688">
    <property type="entry name" value="Mac_dom"/>
</dbReference>
<keyword evidence="8" id="KW-1185">Reference proteome</keyword>
<name>A0ABT8FXW9_9MICO</name>
<keyword evidence="4 5" id="KW-0012">Acyltransferase</keyword>
<dbReference type="PANTHER" id="PTHR43017">
    <property type="entry name" value="GALACTOSIDE O-ACETYLTRANSFERASE"/>
    <property type="match status" value="1"/>
</dbReference>